<keyword evidence="10" id="KW-0866">Nonsense-mediated mRNA decay</keyword>
<sequence>MSSRRRKDLAAIRRRVQDDGDEETCPEIEELDDYSLSDDSTHADESDIPEECELERPLDSDKVGVNGFGTKNHIHLVEDTPEVLPKVTTSLFNKRTATMDMMLNGLKLTEEIMQLDAVSYEDLREDEFQASSHQARSTAKPGKQPLEALHERRRREHEEYKKRRDEDPAFVPNRGAFFMHDHRHSGPAANGFRPFGRGRGRSRPGHGAISSASNKMPVSIEPPDAPWTHDKHEAIADLAPQNLSTPDPTLNCVNPYSRTSTLTSQAAPPNRALSATKSLGNVLIRVALPAMLSPIIFSGIPVKQYTRLPDHRPPLRRDKPVRISLPKKTPRYIFPPVDRSFIFIPRAMRPNQQGFGSRGRGRSILGSAGGYSRRTSVFGGSLYGSAYSPSIVMSRRSSLAKEVNRDNLTSPNHSTISKTNIANSSTKPVVRLPPAQDIPQPKTAQHIDNKSVQGSNQHSSASIPISTKNEVSPECQDSEPSDTNKDLSIEIPMHQPRPHKTVSVADIESPTILKFNPPQQQQQQPFHHQVPAQVNENIFSFEPGLHSRNASYPSQTSTGTPLSQIPERAIHAQPFQPNHYPSQQFYPQPCQIAIPPQGYYFPHPFASVLPSSGGTSPFIPTSSLQVHPPQSSQENQCEDTTPLSGVQNLVVQEVNGMVYYYDAAQLPAVSAFSTYQPPPPSYPAQQVGMMEMGVMAPNNDGFYYAQGPHGSMYYPQ</sequence>
<feature type="compositionally biased region" description="Basic and acidic residues" evidence="13">
    <location>
        <begin position="8"/>
        <end position="18"/>
    </location>
</feature>
<feature type="region of interest" description="Disordered" evidence="13">
    <location>
        <begin position="127"/>
        <end position="219"/>
    </location>
</feature>
<feature type="region of interest" description="Disordered" evidence="13">
    <location>
        <begin position="402"/>
        <end position="486"/>
    </location>
</feature>
<reference evidence="16" key="3">
    <citation type="submission" date="2018-07" db="EMBL/GenBank/DDBJ databases">
        <authorList>
            <person name="Quirk P.G."/>
            <person name="Krulwich T.A."/>
        </authorList>
    </citation>
    <scope>NUCLEOTIDE SEQUENCE</scope>
    <source>
        <strain evidence="16">96224</strain>
    </source>
</reference>
<dbReference type="GO" id="GO:0003729">
    <property type="term" value="F:mRNA binding"/>
    <property type="evidence" value="ECO:0007669"/>
    <property type="project" value="InterPro"/>
</dbReference>
<keyword evidence="5" id="KW-0963">Cytoplasm</keyword>
<protein>
    <submittedName>
        <fullName evidence="16">BgtA-20440</fullName>
    </submittedName>
</protein>
<dbReference type="InterPro" id="IPR018545">
    <property type="entry name" value="Btz_dom"/>
</dbReference>
<evidence type="ECO:0000256" key="1">
    <source>
        <dbReference type="ARBA" id="ARBA00004123"/>
    </source>
</evidence>
<feature type="domain" description="Btz" evidence="14">
    <location>
        <begin position="125"/>
        <end position="253"/>
    </location>
</feature>
<dbReference type="GO" id="GO:0005737">
    <property type="term" value="C:cytoplasm"/>
    <property type="evidence" value="ECO:0007669"/>
    <property type="project" value="UniProtKB-SubCell"/>
</dbReference>
<evidence type="ECO:0000256" key="8">
    <source>
        <dbReference type="ARBA" id="ARBA00022845"/>
    </source>
</evidence>
<keyword evidence="8" id="KW-0810">Translation regulation</keyword>
<evidence type="ECO:0000256" key="9">
    <source>
        <dbReference type="ARBA" id="ARBA00022884"/>
    </source>
</evidence>
<evidence type="ECO:0000313" key="17">
    <source>
        <dbReference type="Proteomes" id="UP000053110"/>
    </source>
</evidence>
<evidence type="ECO:0000256" key="6">
    <source>
        <dbReference type="ARBA" id="ARBA00022664"/>
    </source>
</evidence>
<dbReference type="AlphaFoldDB" id="A0A061HHG5"/>
<accession>A0A061HHG5</accession>
<feature type="compositionally biased region" description="Basic and acidic residues" evidence="13">
    <location>
        <begin position="156"/>
        <end position="167"/>
    </location>
</feature>
<keyword evidence="12" id="KW-0539">Nucleus</keyword>
<evidence type="ECO:0000256" key="10">
    <source>
        <dbReference type="ARBA" id="ARBA00023161"/>
    </source>
</evidence>
<comment type="subcellular location">
    <subcellularLocation>
        <location evidence="2">Cytoplasm</location>
    </subcellularLocation>
    <subcellularLocation>
        <location evidence="1">Nucleus</location>
    </subcellularLocation>
</comment>
<feature type="region of interest" description="Disordered" evidence="13">
    <location>
        <begin position="543"/>
        <end position="562"/>
    </location>
</feature>
<dbReference type="GO" id="GO:0006417">
    <property type="term" value="P:regulation of translation"/>
    <property type="evidence" value="ECO:0007669"/>
    <property type="project" value="UniProtKB-KW"/>
</dbReference>
<evidence type="ECO:0000259" key="14">
    <source>
        <dbReference type="SMART" id="SM01044"/>
    </source>
</evidence>
<dbReference type="GO" id="GO:0051028">
    <property type="term" value="P:mRNA transport"/>
    <property type="evidence" value="ECO:0007669"/>
    <property type="project" value="UniProtKB-KW"/>
</dbReference>
<feature type="region of interest" description="Disordered" evidence="13">
    <location>
        <begin position="1"/>
        <end position="49"/>
    </location>
</feature>
<evidence type="ECO:0000256" key="7">
    <source>
        <dbReference type="ARBA" id="ARBA00022816"/>
    </source>
</evidence>
<gene>
    <name evidence="15" type="ORF">BGT96224_A20440</name>
    <name evidence="16" type="ORF">BGT96224V2_LOCUS3586</name>
</gene>
<evidence type="ECO:0000256" key="3">
    <source>
        <dbReference type="ARBA" id="ARBA00009548"/>
    </source>
</evidence>
<dbReference type="OrthoDB" id="5413466at2759"/>
<reference evidence="15" key="2">
    <citation type="submission" date="2013-01" db="EMBL/GenBank/DDBJ databases">
        <title>The wheat powdery mildew genome reveals unique evolution of an obligate biotroph.</title>
        <authorList>
            <person name="Oberhaensli S."/>
            <person name="Wicker T."/>
            <person name="Keller B."/>
        </authorList>
    </citation>
    <scope>NUCLEOTIDE SEQUENCE</scope>
    <source>
        <strain evidence="15">96224</strain>
    </source>
</reference>
<dbReference type="Proteomes" id="UP000053110">
    <property type="component" value="Unassembled WGS sequence"/>
</dbReference>
<keyword evidence="11" id="KW-0508">mRNA splicing</keyword>
<organism evidence="16">
    <name type="scientific">Blumeria graminis f. sp. tritici 96224</name>
    <dbReference type="NCBI Taxonomy" id="1268274"/>
    <lineage>
        <taxon>Eukaryota</taxon>
        <taxon>Fungi</taxon>
        <taxon>Dikarya</taxon>
        <taxon>Ascomycota</taxon>
        <taxon>Pezizomycotina</taxon>
        <taxon>Leotiomycetes</taxon>
        <taxon>Erysiphales</taxon>
        <taxon>Erysiphaceae</taxon>
        <taxon>Blumeria</taxon>
    </lineage>
</organism>
<feature type="compositionally biased region" description="Polar residues" evidence="13">
    <location>
        <begin position="450"/>
        <end position="470"/>
    </location>
</feature>
<evidence type="ECO:0000256" key="11">
    <source>
        <dbReference type="ARBA" id="ARBA00023187"/>
    </source>
</evidence>
<evidence type="ECO:0000256" key="13">
    <source>
        <dbReference type="SAM" id="MobiDB-lite"/>
    </source>
</evidence>
<dbReference type="GO" id="GO:0006397">
    <property type="term" value="P:mRNA processing"/>
    <property type="evidence" value="ECO:0007669"/>
    <property type="project" value="UniProtKB-KW"/>
</dbReference>
<name>A0A061HHG5_BLUGR</name>
<dbReference type="EMBL" id="KE375053">
    <property type="protein sequence ID" value="EPQ64658.1"/>
    <property type="molecule type" value="Genomic_DNA"/>
</dbReference>
<feature type="compositionally biased region" description="Polar residues" evidence="13">
    <location>
        <begin position="548"/>
        <end position="562"/>
    </location>
</feature>
<dbReference type="GO" id="GO:0000184">
    <property type="term" value="P:nuclear-transcribed mRNA catabolic process, nonsense-mediated decay"/>
    <property type="evidence" value="ECO:0007669"/>
    <property type="project" value="UniProtKB-KW"/>
</dbReference>
<dbReference type="Pfam" id="PF09405">
    <property type="entry name" value="Btz"/>
    <property type="match status" value="1"/>
</dbReference>
<keyword evidence="9" id="KW-0694">RNA-binding</keyword>
<dbReference type="PANTHER" id="PTHR46837:SF5">
    <property type="entry name" value="PROTEIN MLN51 HOMOLOG"/>
    <property type="match status" value="1"/>
</dbReference>
<proteinExistence type="inferred from homology"/>
<dbReference type="EMBL" id="UIGY01000080">
    <property type="protein sequence ID" value="SUZ10423.1"/>
    <property type="molecule type" value="Genomic_DNA"/>
</dbReference>
<dbReference type="GO" id="GO:0035145">
    <property type="term" value="C:exon-exon junction complex"/>
    <property type="evidence" value="ECO:0007669"/>
    <property type="project" value="InterPro"/>
</dbReference>
<dbReference type="PANTHER" id="PTHR46837">
    <property type="entry name" value="PROTEIN MLN51 HOMOLOG"/>
    <property type="match status" value="1"/>
</dbReference>
<dbReference type="GO" id="GO:0008380">
    <property type="term" value="P:RNA splicing"/>
    <property type="evidence" value="ECO:0007669"/>
    <property type="project" value="UniProtKB-KW"/>
</dbReference>
<keyword evidence="6" id="KW-0507">mRNA processing</keyword>
<keyword evidence="4" id="KW-0813">Transport</keyword>
<dbReference type="InterPro" id="IPR044796">
    <property type="entry name" value="MLN51_plant"/>
</dbReference>
<evidence type="ECO:0000313" key="16">
    <source>
        <dbReference type="EMBL" id="SUZ10423.1"/>
    </source>
</evidence>
<evidence type="ECO:0000256" key="2">
    <source>
        <dbReference type="ARBA" id="ARBA00004496"/>
    </source>
</evidence>
<comment type="similarity">
    <text evidence="3">Belongs to the CASC3 family.</text>
</comment>
<dbReference type="HOGENOM" id="CLU_018142_0_0_1"/>
<reference evidence="17" key="1">
    <citation type="journal article" date="2013" name="Nat. Genet.">
        <title>The wheat powdery mildew genome shows the unique evolution of an obligate biotroph.</title>
        <authorList>
            <person name="Wicker T."/>
            <person name="Oberhaensli S."/>
            <person name="Parlange F."/>
            <person name="Buchmann J.P."/>
            <person name="Shatalina M."/>
            <person name="Roffler S."/>
            <person name="Ben-David R."/>
            <person name="Dolezel J."/>
            <person name="Simkova H."/>
            <person name="Schulze-Lefert P."/>
            <person name="Spanu P.D."/>
            <person name="Bruggmann R."/>
            <person name="Amselem J."/>
            <person name="Quesneville H."/>
            <person name="Ver Loren van Themaat E."/>
            <person name="Paape T."/>
            <person name="Shimizu K.K."/>
            <person name="Keller B."/>
        </authorList>
    </citation>
    <scope>NUCLEOTIDE SEQUENCE [LARGE SCALE GENOMIC DNA]</scope>
    <source>
        <strain evidence="17">96224</strain>
    </source>
</reference>
<evidence type="ECO:0000256" key="4">
    <source>
        <dbReference type="ARBA" id="ARBA00022448"/>
    </source>
</evidence>
<evidence type="ECO:0000256" key="5">
    <source>
        <dbReference type="ARBA" id="ARBA00022490"/>
    </source>
</evidence>
<feature type="compositionally biased region" description="Polar residues" evidence="13">
    <location>
        <begin position="406"/>
        <end position="427"/>
    </location>
</feature>
<keyword evidence="7" id="KW-0509">mRNA transport</keyword>
<dbReference type="SMART" id="SM01044">
    <property type="entry name" value="Btz"/>
    <property type="match status" value="1"/>
</dbReference>
<evidence type="ECO:0000313" key="15">
    <source>
        <dbReference type="EMBL" id="EPQ64658.1"/>
    </source>
</evidence>
<evidence type="ECO:0000256" key="12">
    <source>
        <dbReference type="ARBA" id="ARBA00023242"/>
    </source>
</evidence>
<feature type="compositionally biased region" description="Acidic residues" evidence="13">
    <location>
        <begin position="19"/>
        <end position="36"/>
    </location>
</feature>
<feature type="non-terminal residue" evidence="16">
    <location>
        <position position="716"/>
    </location>
</feature>